<evidence type="ECO:0000256" key="4">
    <source>
        <dbReference type="RuleBase" id="RU003694"/>
    </source>
</evidence>
<organism evidence="6 7">
    <name type="scientific">Kutzneria buriramensis</name>
    <dbReference type="NCBI Taxonomy" id="1045776"/>
    <lineage>
        <taxon>Bacteria</taxon>
        <taxon>Bacillati</taxon>
        <taxon>Actinomycetota</taxon>
        <taxon>Actinomycetes</taxon>
        <taxon>Pseudonocardiales</taxon>
        <taxon>Pseudonocardiaceae</taxon>
        <taxon>Kutzneria</taxon>
    </lineage>
</organism>
<keyword evidence="3" id="KW-0012">Acyltransferase</keyword>
<gene>
    <name evidence="6" type="ORF">BCF44_109286</name>
</gene>
<dbReference type="InterPro" id="IPR020841">
    <property type="entry name" value="PKS_Beta-ketoAc_synthase_dom"/>
</dbReference>
<proteinExistence type="inferred from homology"/>
<dbReference type="InterPro" id="IPR014031">
    <property type="entry name" value="Ketoacyl_synth_C"/>
</dbReference>
<dbReference type="SUPFAM" id="SSF53901">
    <property type="entry name" value="Thiolase-like"/>
    <property type="match status" value="2"/>
</dbReference>
<accession>A0A3E0HEZ5</accession>
<dbReference type="Pfam" id="PF02801">
    <property type="entry name" value="Ketoacyl-synt_C"/>
    <property type="match status" value="1"/>
</dbReference>
<evidence type="ECO:0000256" key="2">
    <source>
        <dbReference type="ARBA" id="ARBA00022679"/>
    </source>
</evidence>
<dbReference type="OrthoDB" id="416758at2"/>
<dbReference type="GO" id="GO:0006633">
    <property type="term" value="P:fatty acid biosynthetic process"/>
    <property type="evidence" value="ECO:0007669"/>
    <property type="project" value="TreeGrafter"/>
</dbReference>
<comment type="caution">
    <text evidence="6">The sequence shown here is derived from an EMBL/GenBank/DDBJ whole genome shotgun (WGS) entry which is preliminary data.</text>
</comment>
<name>A0A3E0HEZ5_9PSEU</name>
<dbReference type="InterPro" id="IPR016039">
    <property type="entry name" value="Thiolase-like"/>
</dbReference>
<comment type="similarity">
    <text evidence="1 4">Belongs to the thiolase-like superfamily. Beta-ketoacyl-ACP synthases family.</text>
</comment>
<evidence type="ECO:0000313" key="6">
    <source>
        <dbReference type="EMBL" id="REH43743.1"/>
    </source>
</evidence>
<dbReference type="SMART" id="SM00825">
    <property type="entry name" value="PKS_KS"/>
    <property type="match status" value="1"/>
</dbReference>
<evidence type="ECO:0000313" key="7">
    <source>
        <dbReference type="Proteomes" id="UP000256269"/>
    </source>
</evidence>
<sequence length="407" mass="42121">MSDRTVFTGIGVVAPTGLGTEAHWEAVLAGKSGLDRISRFDTDGYPVKVGGEVSDFAVGDHLSSRISVQTDHWTHMGLVAADLALADAGVTPSEMDEYELAVITASSSGGTEFGQREIERLWSKGSDHVGVYQSVAWFYAATTGQISIRHGMRGPCGVVVSEQAGGLDAIAQARRALSETSQVVVTGGTDASLCPYGLVAQMSSGLLSTVDDPLRAYLPFDRNANGHVPGEGGAILIAERGESAAARGAQVYGELLGHAATFDPVPGSGRPPALKRAIEKALADARVAPQDIDVVFADAAGRPDADLAESAALAAVFGPHGVSVTAPKTLTGRLYGGGSSLDVATALLALRDGVIPPTVGVEDVDPRHRIDLVGDQPRELPLRRALVVARGYGGFNAAVVLGAAQRR</sequence>
<evidence type="ECO:0000256" key="3">
    <source>
        <dbReference type="ARBA" id="ARBA00023315"/>
    </source>
</evidence>
<dbReference type="Gene3D" id="3.40.47.10">
    <property type="match status" value="2"/>
</dbReference>
<dbReference type="AlphaFoldDB" id="A0A3E0HEZ5"/>
<protein>
    <submittedName>
        <fullName evidence="6">Act minimal PKS chain-length factor (CLF/KS beta)</fullName>
    </submittedName>
</protein>
<keyword evidence="2 4" id="KW-0808">Transferase</keyword>
<dbReference type="RefSeq" id="WP_116177171.1">
    <property type="nucleotide sequence ID" value="NZ_CP144375.1"/>
</dbReference>
<evidence type="ECO:0000259" key="5">
    <source>
        <dbReference type="PROSITE" id="PS52004"/>
    </source>
</evidence>
<dbReference type="PROSITE" id="PS52004">
    <property type="entry name" value="KS3_2"/>
    <property type="match status" value="1"/>
</dbReference>
<dbReference type="Pfam" id="PF00109">
    <property type="entry name" value="ketoacyl-synt"/>
    <property type="match status" value="1"/>
</dbReference>
<dbReference type="EMBL" id="QUNO01000009">
    <property type="protein sequence ID" value="REH43743.1"/>
    <property type="molecule type" value="Genomic_DNA"/>
</dbReference>
<keyword evidence="7" id="KW-1185">Reference proteome</keyword>
<dbReference type="PANTHER" id="PTHR11712:SF322">
    <property type="entry name" value="POLYKETIDE BETA-KETOACYL SYNTHASE 2-RELATED"/>
    <property type="match status" value="1"/>
</dbReference>
<dbReference type="CDD" id="cd00832">
    <property type="entry name" value="CLF"/>
    <property type="match status" value="1"/>
</dbReference>
<dbReference type="InterPro" id="IPR014030">
    <property type="entry name" value="Ketoacyl_synth_N"/>
</dbReference>
<dbReference type="GO" id="GO:0004315">
    <property type="term" value="F:3-oxoacyl-[acyl-carrier-protein] synthase activity"/>
    <property type="evidence" value="ECO:0007669"/>
    <property type="project" value="TreeGrafter"/>
</dbReference>
<dbReference type="PANTHER" id="PTHR11712">
    <property type="entry name" value="POLYKETIDE SYNTHASE-RELATED"/>
    <property type="match status" value="1"/>
</dbReference>
<dbReference type="Proteomes" id="UP000256269">
    <property type="component" value="Unassembled WGS sequence"/>
</dbReference>
<evidence type="ECO:0000256" key="1">
    <source>
        <dbReference type="ARBA" id="ARBA00008467"/>
    </source>
</evidence>
<reference evidence="6 7" key="1">
    <citation type="submission" date="2018-08" db="EMBL/GenBank/DDBJ databases">
        <title>Genomic Encyclopedia of Archaeal and Bacterial Type Strains, Phase II (KMG-II): from individual species to whole genera.</title>
        <authorList>
            <person name="Goeker M."/>
        </authorList>
    </citation>
    <scope>NUCLEOTIDE SEQUENCE [LARGE SCALE GENOMIC DNA]</scope>
    <source>
        <strain evidence="6 7">DSM 45791</strain>
    </source>
</reference>
<feature type="domain" description="Ketosynthase family 3 (KS3)" evidence="5">
    <location>
        <begin position="2"/>
        <end position="403"/>
    </location>
</feature>
<dbReference type="InterPro" id="IPR000794">
    <property type="entry name" value="Beta-ketoacyl_synthase"/>
</dbReference>